<dbReference type="Proteomes" id="UP000035704">
    <property type="component" value="Chromosome"/>
</dbReference>
<keyword evidence="2" id="KW-0677">Repeat</keyword>
<dbReference type="EMBL" id="CP009687">
    <property type="protein sequence ID" value="AKL96983.1"/>
    <property type="molecule type" value="Genomic_DNA"/>
</dbReference>
<dbReference type="EC" id="2.3.1.-" evidence="3"/>
<sequence>MEAKVDFGIIDPVGEINGLLGLDILIAMGATIDLKEFAKAIIIGNNVWVGGGTIICPGVKIGDNVTIGAGSVVTKDIPSNVVAAGNPCKVIREI</sequence>
<evidence type="ECO:0000313" key="4">
    <source>
        <dbReference type="EMBL" id="AKL96983.1"/>
    </source>
</evidence>
<dbReference type="STRING" id="84022.CACET_c35520"/>
<organism evidence="4 5">
    <name type="scientific">Clostridium aceticum</name>
    <dbReference type="NCBI Taxonomy" id="84022"/>
    <lineage>
        <taxon>Bacteria</taxon>
        <taxon>Bacillati</taxon>
        <taxon>Bacillota</taxon>
        <taxon>Clostridia</taxon>
        <taxon>Eubacteriales</taxon>
        <taxon>Clostridiaceae</taxon>
        <taxon>Clostridium</taxon>
    </lineage>
</organism>
<keyword evidence="5" id="KW-1185">Reference proteome</keyword>
<dbReference type="PATRIC" id="fig|84022.5.peg.2231"/>
<keyword evidence="1 3" id="KW-0808">Transferase</keyword>
<dbReference type="GO" id="GO:0008870">
    <property type="term" value="F:galactoside O-acetyltransferase activity"/>
    <property type="evidence" value="ECO:0007669"/>
    <property type="project" value="TreeGrafter"/>
</dbReference>
<accession>A0A0D8I8R9</accession>
<dbReference type="AlphaFoldDB" id="A0A0D8I8R9"/>
<keyword evidence="3" id="KW-0012">Acyltransferase</keyword>
<evidence type="ECO:0000313" key="5">
    <source>
        <dbReference type="Proteomes" id="UP000035704"/>
    </source>
</evidence>
<dbReference type="InterPro" id="IPR039369">
    <property type="entry name" value="LacA-like"/>
</dbReference>
<dbReference type="Gene3D" id="2.160.10.10">
    <property type="entry name" value="Hexapeptide repeat proteins"/>
    <property type="match status" value="1"/>
</dbReference>
<name>A0A0D8I8R9_9CLOT</name>
<dbReference type="SUPFAM" id="SSF51161">
    <property type="entry name" value="Trimeric LpxA-like enzymes"/>
    <property type="match status" value="1"/>
</dbReference>
<dbReference type="InterPro" id="IPR001451">
    <property type="entry name" value="Hexapep"/>
</dbReference>
<proteinExistence type="inferred from homology"/>
<dbReference type="KEGG" id="cace:CACET_c35520"/>
<evidence type="ECO:0000256" key="3">
    <source>
        <dbReference type="RuleBase" id="RU367021"/>
    </source>
</evidence>
<dbReference type="InterPro" id="IPR011004">
    <property type="entry name" value="Trimer_LpxA-like_sf"/>
</dbReference>
<dbReference type="PANTHER" id="PTHR43017">
    <property type="entry name" value="GALACTOSIDE O-ACETYLTRANSFERASE"/>
    <property type="match status" value="1"/>
</dbReference>
<dbReference type="Pfam" id="PF00132">
    <property type="entry name" value="Hexapep"/>
    <property type="match status" value="1"/>
</dbReference>
<evidence type="ECO:0000256" key="2">
    <source>
        <dbReference type="ARBA" id="ARBA00022737"/>
    </source>
</evidence>
<comment type="similarity">
    <text evidence="3">Belongs to the transferase hexapeptide repeat family.</text>
</comment>
<dbReference type="InterPro" id="IPR018357">
    <property type="entry name" value="Hexapep_transf_CS"/>
</dbReference>
<evidence type="ECO:0000256" key="1">
    <source>
        <dbReference type="ARBA" id="ARBA00022679"/>
    </source>
</evidence>
<dbReference type="PROSITE" id="PS00101">
    <property type="entry name" value="HEXAPEP_TRANSFERASES"/>
    <property type="match status" value="1"/>
</dbReference>
<reference evidence="4 5" key="1">
    <citation type="submission" date="2014-10" db="EMBL/GenBank/DDBJ databases">
        <title>Genome sequence of Clostridium aceticum DSM 1496.</title>
        <authorList>
            <person name="Poehlein A."/>
            <person name="Schiel-Bengelsdorf B."/>
            <person name="Gottschalk G."/>
            <person name="Duerre P."/>
            <person name="Daniel R."/>
        </authorList>
    </citation>
    <scope>NUCLEOTIDE SEQUENCE [LARGE SCALE GENOMIC DNA]</scope>
    <source>
        <strain evidence="4 5">DSM 1496</strain>
    </source>
</reference>
<gene>
    <name evidence="4" type="ORF">CACET_c35520</name>
</gene>
<protein>
    <recommendedName>
        <fullName evidence="3">Acetyltransferase</fullName>
        <ecNumber evidence="3">2.3.1.-</ecNumber>
    </recommendedName>
</protein>
<dbReference type="PANTHER" id="PTHR43017:SF1">
    <property type="entry name" value="ACETYLTRANSFERASE YJL218W-RELATED"/>
    <property type="match status" value="1"/>
</dbReference>